<evidence type="ECO:0000256" key="6">
    <source>
        <dbReference type="ARBA" id="ARBA00022801"/>
    </source>
</evidence>
<evidence type="ECO:0000256" key="9">
    <source>
        <dbReference type="ARBA" id="ARBA00023204"/>
    </source>
</evidence>
<evidence type="ECO:0000256" key="13">
    <source>
        <dbReference type="SAM" id="MobiDB-lite"/>
    </source>
</evidence>
<accession>A0A8H4H6Z0</accession>
<keyword evidence="7" id="KW-0269">Exonuclease</keyword>
<evidence type="ECO:0000256" key="1">
    <source>
        <dbReference type="ARBA" id="ARBA00004123"/>
    </source>
</evidence>
<dbReference type="Pfam" id="PF12706">
    <property type="entry name" value="Lactamase_B_2"/>
    <property type="match status" value="1"/>
</dbReference>
<dbReference type="Proteomes" id="UP000653565">
    <property type="component" value="Unassembled WGS sequence"/>
</dbReference>
<feature type="compositionally biased region" description="Acidic residues" evidence="13">
    <location>
        <begin position="658"/>
        <end position="668"/>
    </location>
</feature>
<feature type="region of interest" description="Disordered" evidence="13">
    <location>
        <begin position="506"/>
        <end position="587"/>
    </location>
</feature>
<keyword evidence="5" id="KW-0227">DNA damage</keyword>
<reference evidence="16" key="2">
    <citation type="submission" date="2020-04" db="EMBL/GenBank/DDBJ databases">
        <authorList>
            <person name="Santos R.A.C."/>
            <person name="Steenwyk J.L."/>
            <person name="Rivero-Menendez O."/>
            <person name="Mead M.E."/>
            <person name="Silva L.P."/>
            <person name="Bastos R.W."/>
            <person name="Alastruey-Izquierdo A."/>
            <person name="Goldman G.H."/>
            <person name="Rokas A."/>
        </authorList>
    </citation>
    <scope>NUCLEOTIDE SEQUENCE</scope>
    <source>
        <strain evidence="16">CNM-CM6805</strain>
    </source>
</reference>
<dbReference type="AlphaFoldDB" id="A0A8H4H6Z0"/>
<feature type="domain" description="Metallo-beta-lactamase" evidence="15">
    <location>
        <begin position="25"/>
        <end position="144"/>
    </location>
</feature>
<evidence type="ECO:0000256" key="4">
    <source>
        <dbReference type="ARBA" id="ARBA00022759"/>
    </source>
</evidence>
<evidence type="ECO:0000313" key="17">
    <source>
        <dbReference type="Proteomes" id="UP000653565"/>
    </source>
</evidence>
<feature type="compositionally biased region" description="Polar residues" evidence="13">
    <location>
        <begin position="566"/>
        <end position="579"/>
    </location>
</feature>
<reference evidence="16" key="1">
    <citation type="journal article" date="2020" name="bioRxiv">
        <title>Genomic and phenotypic heterogeneity of clinical isolates of the human pathogens Aspergillus fumigatus, Aspergillus lentulus and Aspergillus fumigatiaffinis.</title>
        <authorList>
            <person name="dos Santos R.A.C."/>
            <person name="Steenwyk J.L."/>
            <person name="Rivero-Menendez O."/>
            <person name="Mead M.E."/>
            <person name="Silva L.P."/>
            <person name="Bastos R.W."/>
            <person name="Alastruey-Izquierdo A."/>
            <person name="Goldman G.H."/>
            <person name="Rokas A."/>
        </authorList>
    </citation>
    <scope>NUCLEOTIDE SEQUENCE</scope>
    <source>
        <strain evidence="16">CNM-CM6805</strain>
    </source>
</reference>
<keyword evidence="4" id="KW-0255">Endonuclease</keyword>
<dbReference type="GO" id="GO:0005634">
    <property type="term" value="C:nucleus"/>
    <property type="evidence" value="ECO:0007669"/>
    <property type="project" value="UniProtKB-SubCell"/>
</dbReference>
<proteinExistence type="inferred from homology"/>
<evidence type="ECO:0000259" key="15">
    <source>
        <dbReference type="Pfam" id="PF12706"/>
    </source>
</evidence>
<comment type="subcellular location">
    <subcellularLocation>
        <location evidence="1">Nucleus</location>
    </subcellularLocation>
</comment>
<feature type="compositionally biased region" description="Polar residues" evidence="13">
    <location>
        <begin position="536"/>
        <end position="558"/>
    </location>
</feature>
<dbReference type="GO" id="GO:0004519">
    <property type="term" value="F:endonuclease activity"/>
    <property type="evidence" value="ECO:0007669"/>
    <property type="project" value="UniProtKB-KW"/>
</dbReference>
<evidence type="ECO:0000256" key="2">
    <source>
        <dbReference type="ARBA" id="ARBA00010304"/>
    </source>
</evidence>
<evidence type="ECO:0000256" key="11">
    <source>
        <dbReference type="ARBA" id="ARBA00039759"/>
    </source>
</evidence>
<feature type="compositionally biased region" description="Polar residues" evidence="13">
    <location>
        <begin position="713"/>
        <end position="723"/>
    </location>
</feature>
<evidence type="ECO:0000256" key="5">
    <source>
        <dbReference type="ARBA" id="ARBA00022763"/>
    </source>
</evidence>
<evidence type="ECO:0000259" key="14">
    <source>
        <dbReference type="Pfam" id="PF07522"/>
    </source>
</evidence>
<protein>
    <recommendedName>
        <fullName evidence="11">Protein artemis</fullName>
    </recommendedName>
    <alternativeName>
        <fullName evidence="12">DNA cross-link repair 1C protein</fullName>
    </alternativeName>
</protein>
<dbReference type="GO" id="GO:0000723">
    <property type="term" value="P:telomere maintenance"/>
    <property type="evidence" value="ECO:0007669"/>
    <property type="project" value="TreeGrafter"/>
</dbReference>
<keyword evidence="17" id="KW-1185">Reference proteome</keyword>
<feature type="domain" description="DNA repair metallo-beta-lactamase" evidence="14">
    <location>
        <begin position="413"/>
        <end position="460"/>
    </location>
</feature>
<gene>
    <name evidence="16" type="ORF">CNMCM6805_007539</name>
</gene>
<keyword evidence="9" id="KW-0234">DNA repair</keyword>
<dbReference type="InterPro" id="IPR001279">
    <property type="entry name" value="Metallo-B-lactamas"/>
</dbReference>
<dbReference type="Gene3D" id="3.60.15.10">
    <property type="entry name" value="Ribonuclease Z/Hydroxyacylglutathione hydrolase-like"/>
    <property type="match status" value="1"/>
</dbReference>
<feature type="compositionally biased region" description="Polar residues" evidence="13">
    <location>
        <begin position="670"/>
        <end position="695"/>
    </location>
</feature>
<dbReference type="GO" id="GO:0006310">
    <property type="term" value="P:DNA recombination"/>
    <property type="evidence" value="ECO:0007669"/>
    <property type="project" value="UniProtKB-KW"/>
</dbReference>
<dbReference type="PANTHER" id="PTHR23240:SF8">
    <property type="entry name" value="PROTEIN ARTEMIS"/>
    <property type="match status" value="1"/>
</dbReference>
<dbReference type="OrthoDB" id="5561659at2759"/>
<evidence type="ECO:0000256" key="10">
    <source>
        <dbReference type="ARBA" id="ARBA00023242"/>
    </source>
</evidence>
<evidence type="ECO:0000256" key="7">
    <source>
        <dbReference type="ARBA" id="ARBA00022839"/>
    </source>
</evidence>
<dbReference type="PANTHER" id="PTHR23240">
    <property type="entry name" value="DNA CROSS-LINK REPAIR PROTEIN PSO2/SNM1-RELATED"/>
    <property type="match status" value="1"/>
</dbReference>
<organism evidence="16 17">
    <name type="scientific">Aspergillus fumigatiaffinis</name>
    <dbReference type="NCBI Taxonomy" id="340414"/>
    <lineage>
        <taxon>Eukaryota</taxon>
        <taxon>Fungi</taxon>
        <taxon>Dikarya</taxon>
        <taxon>Ascomycota</taxon>
        <taxon>Pezizomycotina</taxon>
        <taxon>Eurotiomycetes</taxon>
        <taxon>Eurotiomycetidae</taxon>
        <taxon>Eurotiales</taxon>
        <taxon>Aspergillaceae</taxon>
        <taxon>Aspergillus</taxon>
        <taxon>Aspergillus subgen. Fumigati</taxon>
    </lineage>
</organism>
<feature type="compositionally biased region" description="Polar residues" evidence="13">
    <location>
        <begin position="515"/>
        <end position="524"/>
    </location>
</feature>
<dbReference type="GO" id="GO:0006303">
    <property type="term" value="P:double-strand break repair via nonhomologous end joining"/>
    <property type="evidence" value="ECO:0007669"/>
    <property type="project" value="TreeGrafter"/>
</dbReference>
<dbReference type="GO" id="GO:0036297">
    <property type="term" value="P:interstrand cross-link repair"/>
    <property type="evidence" value="ECO:0007669"/>
    <property type="project" value="TreeGrafter"/>
</dbReference>
<evidence type="ECO:0000313" key="16">
    <source>
        <dbReference type="EMBL" id="KAF4236433.1"/>
    </source>
</evidence>
<keyword evidence="8" id="KW-0233">DNA recombination</keyword>
<keyword evidence="6" id="KW-0378">Hydrolase</keyword>
<keyword evidence="3" id="KW-0540">Nuclease</keyword>
<keyword evidence="10" id="KW-0539">Nucleus</keyword>
<dbReference type="GO" id="GO:0003684">
    <property type="term" value="F:damaged DNA binding"/>
    <property type="evidence" value="ECO:0007669"/>
    <property type="project" value="TreeGrafter"/>
</dbReference>
<dbReference type="EMBL" id="JAAAPX010000052">
    <property type="protein sequence ID" value="KAF4236433.1"/>
    <property type="molecule type" value="Genomic_DNA"/>
</dbReference>
<feature type="region of interest" description="Disordered" evidence="13">
    <location>
        <begin position="607"/>
        <end position="731"/>
    </location>
</feature>
<dbReference type="SUPFAM" id="SSF56281">
    <property type="entry name" value="Metallo-hydrolase/oxidoreductase"/>
    <property type="match status" value="1"/>
</dbReference>
<evidence type="ECO:0000256" key="3">
    <source>
        <dbReference type="ARBA" id="ARBA00022722"/>
    </source>
</evidence>
<sequence length="765" mass="85962">MSTFDGIVQEFPYIQIDYFRKNPERPPPLACFLSHVHSDHLQGLESFRAPFIYCSAATRELLLRIEKYPHRMNFSKGILESRRLHYKHLTKLLRPIPLDTPTEIELTPLLSIRVTLLGANHCAGAVMFLIEGDGKAVLYTGDIRAERWWVDGLVRHPVLIPYTLGSKKLDKVYLDTTFARVNRVCRSFPSKAEGLRELLQKVEVYPKETIFYFRAWTFGYEDVWIALSALLNTKVHVDRYQIGLYRSLISNSRRAISEAPALCGFELGNRFVPGCLTEDESSRVHSCELGVHCSAVRSKRTVYIMPIVGRMEDGTRVPEIGAGGGGGDLYQTHELELPDQSSLEQLESLCLEQIGDPETLSQTRKALTEAFNSKNKALSLDSYGMKDVSDIPLQELVQILGRGRSDKEMWSDDAKVSAQRDTSGKRLPKTIYFPYSRHSSYEELCELVSAFKPRDVYPCTVDALEWDEDISMRSLFGHLCSGHEFVHDQYMRDAIANDEELRSRKRVRYDDDRSTQSTQQSISMDASIDRSPVAMPNTSEPQVQAQPRRTTTITSSLETVPDATINLKSKTTSPLTIPKSTPEAAKAKRNEIRRAWHFLHAERPHHPEIDLGALPSSWPTAEEDGFHLPHRESSETGDETRTPTQDNMQSDHDHNLNDDDDDDDDNDNDTPNSQATNTLSISSSAFASQDQTLGPFQQDGPSDVDGDIPPSSEGATGQPRTLNRSSSARARRAAYLAARADSYDAWACMGLVSAGDNHSMEETEL</sequence>
<feature type="compositionally biased region" description="Basic and acidic residues" evidence="13">
    <location>
        <begin position="624"/>
        <end position="641"/>
    </location>
</feature>
<evidence type="ECO:0000256" key="12">
    <source>
        <dbReference type="ARBA" id="ARBA00042677"/>
    </source>
</evidence>
<dbReference type="Pfam" id="PF07522">
    <property type="entry name" value="DRMBL"/>
    <property type="match status" value="1"/>
</dbReference>
<evidence type="ECO:0000256" key="8">
    <source>
        <dbReference type="ARBA" id="ARBA00023172"/>
    </source>
</evidence>
<name>A0A8H4H6Z0_9EURO</name>
<dbReference type="InterPro" id="IPR036866">
    <property type="entry name" value="RibonucZ/Hydroxyglut_hydro"/>
</dbReference>
<dbReference type="InterPro" id="IPR011084">
    <property type="entry name" value="DRMBL"/>
</dbReference>
<comment type="similarity">
    <text evidence="2">Belongs to the DNA repair metallo-beta-lactamase (DRMBL) family.</text>
</comment>
<dbReference type="GO" id="GO:0035312">
    <property type="term" value="F:5'-3' DNA exonuclease activity"/>
    <property type="evidence" value="ECO:0007669"/>
    <property type="project" value="TreeGrafter"/>
</dbReference>
<comment type="caution">
    <text evidence="16">The sequence shown here is derived from an EMBL/GenBank/DDBJ whole genome shotgun (WGS) entry which is preliminary data.</text>
</comment>